<dbReference type="AlphaFoldDB" id="A0A438GR63"/>
<keyword evidence="3" id="KW-0999">Mitochondrion inner membrane</keyword>
<proteinExistence type="predicted"/>
<dbReference type="InterPro" id="IPR033122">
    <property type="entry name" value="LETM1-like_RBD"/>
</dbReference>
<dbReference type="InterPro" id="IPR044202">
    <property type="entry name" value="LETM1/MDM38-like"/>
</dbReference>
<keyword evidence="5 7" id="KW-0496">Mitochondrion</keyword>
<evidence type="ECO:0000256" key="4">
    <source>
        <dbReference type="ARBA" id="ARBA00022989"/>
    </source>
</evidence>
<keyword evidence="2" id="KW-0812">Transmembrane</keyword>
<name>A0A438GR63_VITVI</name>
<dbReference type="OrthoDB" id="275278at2759"/>
<evidence type="ECO:0000256" key="3">
    <source>
        <dbReference type="ARBA" id="ARBA00022792"/>
    </source>
</evidence>
<evidence type="ECO:0000256" key="1">
    <source>
        <dbReference type="ARBA" id="ARBA00004434"/>
    </source>
</evidence>
<dbReference type="PROSITE" id="PS51758">
    <property type="entry name" value="LETM1_RBD"/>
    <property type="match status" value="1"/>
</dbReference>
<evidence type="ECO:0000256" key="6">
    <source>
        <dbReference type="ARBA" id="ARBA00023136"/>
    </source>
</evidence>
<evidence type="ECO:0000256" key="5">
    <source>
        <dbReference type="ARBA" id="ARBA00023128"/>
    </source>
</evidence>
<protein>
    <submittedName>
        <fullName evidence="10">Mitochondrial proton/calcium exchanger protein</fullName>
    </submittedName>
</protein>
<feature type="region of interest" description="Disordered" evidence="8">
    <location>
        <begin position="123"/>
        <end position="153"/>
    </location>
</feature>
<comment type="subcellular location">
    <subcellularLocation>
        <location evidence="1">Mitochondrion inner membrane</location>
        <topology evidence="1">Single-pass membrane protein</topology>
    </subcellularLocation>
</comment>
<dbReference type="GO" id="GO:0005743">
    <property type="term" value="C:mitochondrial inner membrane"/>
    <property type="evidence" value="ECO:0007669"/>
    <property type="project" value="UniProtKB-SubCell"/>
</dbReference>
<dbReference type="PANTHER" id="PTHR14009">
    <property type="entry name" value="LEUCINE ZIPPER-EF-HAND CONTAINING TRANSMEMBRANE PROTEIN"/>
    <property type="match status" value="1"/>
</dbReference>
<gene>
    <name evidence="10" type="primary">LETM1_2</name>
    <name evidence="10" type="ORF">CK203_047927</name>
</gene>
<comment type="caution">
    <text evidence="10">The sequence shown here is derived from an EMBL/GenBank/DDBJ whole genome shotgun (WGS) entry which is preliminary data.</text>
</comment>
<dbReference type="GO" id="GO:0043022">
    <property type="term" value="F:ribosome binding"/>
    <property type="evidence" value="ECO:0007669"/>
    <property type="project" value="InterPro"/>
</dbReference>
<dbReference type="Proteomes" id="UP000288805">
    <property type="component" value="Unassembled WGS sequence"/>
</dbReference>
<dbReference type="EMBL" id="QGNW01000365">
    <property type="protein sequence ID" value="RVW74700.1"/>
    <property type="molecule type" value="Genomic_DNA"/>
</dbReference>
<evidence type="ECO:0000256" key="2">
    <source>
        <dbReference type="ARBA" id="ARBA00022692"/>
    </source>
</evidence>
<sequence length="346" mass="38730">MASKAILRRRKLISDYLNVSIRPIQSFQSFRNGGFGNLLSSQNLDSQGSSSATNNTSLDFTGINDGNSTFVAKDAFLSFSGLGLFRHSYSGITTSGIGNGRSEFICPMGFRLMLQSVRNASTATAGQRELGSDDEENEKQAAKTRKEASPQECDQAVEGLSTAKAKAKAKQLLESQKGAKSPLQKTWAMLLGIGPALRAVASMSREDWAKKLIHWKNEIISTLQHYWLGFKLLWADEALKRRLNARIEYARFLQDTVKEMAKEVQNSRSGEIKKTAEDLDEFLNRVRRGAGVSNDEILAFAKLFNDELTLDNISRPRLVNMCKYMGISPFGTDAYLRYMLRKRLQW</sequence>
<dbReference type="Pfam" id="PF07766">
    <property type="entry name" value="LETM1_RBD"/>
    <property type="match status" value="1"/>
</dbReference>
<accession>A0A438GR63</accession>
<keyword evidence="4" id="KW-1133">Transmembrane helix</keyword>
<reference evidence="10 11" key="1">
    <citation type="journal article" date="2018" name="PLoS Genet.">
        <title>Population sequencing reveals clonal diversity and ancestral inbreeding in the grapevine cultivar Chardonnay.</title>
        <authorList>
            <person name="Roach M.J."/>
            <person name="Johnson D.L."/>
            <person name="Bohlmann J."/>
            <person name="van Vuuren H.J."/>
            <person name="Jones S.J."/>
            <person name="Pretorius I.S."/>
            <person name="Schmidt S.A."/>
            <person name="Borneman A.R."/>
        </authorList>
    </citation>
    <scope>NUCLEOTIDE SEQUENCE [LARGE SCALE GENOMIC DNA]</scope>
    <source>
        <strain evidence="11">cv. Chardonnay</strain>
        <tissue evidence="10">Leaf</tissue>
    </source>
</reference>
<organism evidence="10 11">
    <name type="scientific">Vitis vinifera</name>
    <name type="common">Grape</name>
    <dbReference type="NCBI Taxonomy" id="29760"/>
    <lineage>
        <taxon>Eukaryota</taxon>
        <taxon>Viridiplantae</taxon>
        <taxon>Streptophyta</taxon>
        <taxon>Embryophyta</taxon>
        <taxon>Tracheophyta</taxon>
        <taxon>Spermatophyta</taxon>
        <taxon>Magnoliopsida</taxon>
        <taxon>eudicotyledons</taxon>
        <taxon>Gunneridae</taxon>
        <taxon>Pentapetalae</taxon>
        <taxon>rosids</taxon>
        <taxon>Vitales</taxon>
        <taxon>Vitaceae</taxon>
        <taxon>Viteae</taxon>
        <taxon>Vitis</taxon>
    </lineage>
</organism>
<feature type="domain" description="Letm1 RBD" evidence="9">
    <location>
        <begin position="241"/>
        <end position="346"/>
    </location>
</feature>
<evidence type="ECO:0000259" key="9">
    <source>
        <dbReference type="PROSITE" id="PS51758"/>
    </source>
</evidence>
<evidence type="ECO:0000256" key="8">
    <source>
        <dbReference type="SAM" id="MobiDB-lite"/>
    </source>
</evidence>
<feature type="compositionally biased region" description="Basic and acidic residues" evidence="8">
    <location>
        <begin position="138"/>
        <end position="149"/>
    </location>
</feature>
<evidence type="ECO:0000256" key="7">
    <source>
        <dbReference type="PROSITE-ProRule" id="PRU01094"/>
    </source>
</evidence>
<dbReference type="PANTHER" id="PTHR14009:SF31">
    <property type="entry name" value="MITOCHONDRIAL PROTON_CALCIUM EXCHANGER PROTEIN"/>
    <property type="match status" value="1"/>
</dbReference>
<evidence type="ECO:0000313" key="11">
    <source>
        <dbReference type="Proteomes" id="UP000288805"/>
    </source>
</evidence>
<keyword evidence="6" id="KW-0472">Membrane</keyword>
<evidence type="ECO:0000313" key="10">
    <source>
        <dbReference type="EMBL" id="RVW74700.1"/>
    </source>
</evidence>